<reference evidence="2 3" key="1">
    <citation type="submission" date="2018-04" db="EMBL/GenBank/DDBJ databases">
        <title>Sphingobacterium sp. M46 Genome.</title>
        <authorList>
            <person name="Cheng J."/>
            <person name="Li Y."/>
        </authorList>
    </citation>
    <scope>NUCLEOTIDE SEQUENCE [LARGE SCALE GENOMIC DNA]</scope>
    <source>
        <strain evidence="2 3">M46</strain>
    </source>
</reference>
<dbReference type="OrthoDB" id="9811523at2"/>
<name>A0A363NYK3_9SPHI</name>
<dbReference type="SUPFAM" id="SSF55729">
    <property type="entry name" value="Acyl-CoA N-acyltransferases (Nat)"/>
    <property type="match status" value="1"/>
</dbReference>
<dbReference type="PANTHER" id="PTHR43792:SF9">
    <property type="entry name" value="RIBOSOMAL-PROTEIN-ALANINE ACETYLTRANSFERASE"/>
    <property type="match status" value="1"/>
</dbReference>
<dbReference type="InterPro" id="IPR016181">
    <property type="entry name" value="Acyl_CoA_acyltransferase"/>
</dbReference>
<dbReference type="Pfam" id="PF13302">
    <property type="entry name" value="Acetyltransf_3"/>
    <property type="match status" value="1"/>
</dbReference>
<comment type="caution">
    <text evidence="2">The sequence shown here is derived from an EMBL/GenBank/DDBJ whole genome shotgun (WGS) entry which is preliminary data.</text>
</comment>
<feature type="domain" description="N-acetyltransferase" evidence="1">
    <location>
        <begin position="14"/>
        <end position="184"/>
    </location>
</feature>
<keyword evidence="2" id="KW-0808">Transferase</keyword>
<dbReference type="InterPro" id="IPR000182">
    <property type="entry name" value="GNAT_dom"/>
</dbReference>
<dbReference type="InterPro" id="IPR051531">
    <property type="entry name" value="N-acetyltransferase"/>
</dbReference>
<sequence length="192" mass="22733">MISDIFPILSTERLYLREIQHSDAQALFSYFSKDEVTLYFDLPTFQHMDEAYELVKNWQENFQQKKAIRWAICLKGNPDQLIGSCGFHNFSSEHFRAEIGYELHPDFWQQGIMTEAISTIISYGFEEYKLNRIEAFIDPDNLASRKLLEKMNLLSEGILHDYFFEKGRFVDGEIFALLKKNYIQPTFFRQIV</sequence>
<evidence type="ECO:0000313" key="3">
    <source>
        <dbReference type="Proteomes" id="UP000250831"/>
    </source>
</evidence>
<proteinExistence type="predicted"/>
<gene>
    <name evidence="2" type="ORF">DCO56_02105</name>
</gene>
<dbReference type="Proteomes" id="UP000250831">
    <property type="component" value="Unassembled WGS sequence"/>
</dbReference>
<dbReference type="EMBL" id="QCXX01000001">
    <property type="protein sequence ID" value="PUV25793.1"/>
    <property type="molecule type" value="Genomic_DNA"/>
</dbReference>
<dbReference type="PROSITE" id="PS51186">
    <property type="entry name" value="GNAT"/>
    <property type="match status" value="1"/>
</dbReference>
<dbReference type="PANTHER" id="PTHR43792">
    <property type="entry name" value="GNAT FAMILY, PUTATIVE (AFU_ORTHOLOGUE AFUA_3G00765)-RELATED-RELATED"/>
    <property type="match status" value="1"/>
</dbReference>
<accession>A0A363NYK3</accession>
<dbReference type="GO" id="GO:0005737">
    <property type="term" value="C:cytoplasm"/>
    <property type="evidence" value="ECO:0007669"/>
    <property type="project" value="TreeGrafter"/>
</dbReference>
<organism evidence="2 3">
    <name type="scientific">Sphingobacterium athyrii</name>
    <dbReference type="NCBI Taxonomy" id="2152717"/>
    <lineage>
        <taxon>Bacteria</taxon>
        <taxon>Pseudomonadati</taxon>
        <taxon>Bacteroidota</taxon>
        <taxon>Sphingobacteriia</taxon>
        <taxon>Sphingobacteriales</taxon>
        <taxon>Sphingobacteriaceae</taxon>
        <taxon>Sphingobacterium</taxon>
    </lineage>
</organism>
<evidence type="ECO:0000259" key="1">
    <source>
        <dbReference type="PROSITE" id="PS51186"/>
    </source>
</evidence>
<evidence type="ECO:0000313" key="2">
    <source>
        <dbReference type="EMBL" id="PUV25793.1"/>
    </source>
</evidence>
<keyword evidence="3" id="KW-1185">Reference proteome</keyword>
<dbReference type="GO" id="GO:0008999">
    <property type="term" value="F:protein-N-terminal-alanine acetyltransferase activity"/>
    <property type="evidence" value="ECO:0007669"/>
    <property type="project" value="TreeGrafter"/>
</dbReference>
<dbReference type="AlphaFoldDB" id="A0A363NYK3"/>
<dbReference type="RefSeq" id="WP_108632100.1">
    <property type="nucleotide sequence ID" value="NZ_QCXX01000001.1"/>
</dbReference>
<dbReference type="Gene3D" id="3.40.630.30">
    <property type="match status" value="1"/>
</dbReference>
<protein>
    <submittedName>
        <fullName evidence="2">GNAT family N-acetyltransferase</fullName>
    </submittedName>
</protein>